<comment type="caution">
    <text evidence="1">The sequence shown here is derived from an EMBL/GenBank/DDBJ whole genome shotgun (WGS) entry which is preliminary data.</text>
</comment>
<keyword evidence="2" id="KW-1185">Reference proteome</keyword>
<reference evidence="1 2" key="1">
    <citation type="submission" date="2024-09" db="EMBL/GenBank/DDBJ databases">
        <authorList>
            <person name="Sun Q."/>
            <person name="Mori K."/>
        </authorList>
    </citation>
    <scope>NUCLEOTIDE SEQUENCE [LARGE SCALE GENOMIC DNA]</scope>
    <source>
        <strain evidence="1 2">TISTR 2452</strain>
    </source>
</reference>
<dbReference type="RefSeq" id="WP_377500931.1">
    <property type="nucleotide sequence ID" value="NZ_JBHMDO010000047.1"/>
</dbReference>
<name>A0ABV5KY05_9BACL</name>
<evidence type="ECO:0000313" key="2">
    <source>
        <dbReference type="Proteomes" id="UP001589747"/>
    </source>
</evidence>
<dbReference type="InterPro" id="IPR058600">
    <property type="entry name" value="YhjD-like"/>
</dbReference>
<protein>
    <submittedName>
        <fullName evidence="1">Uncharacterized protein</fullName>
    </submittedName>
</protein>
<dbReference type="Pfam" id="PF26325">
    <property type="entry name" value="YhjD"/>
    <property type="match status" value="1"/>
</dbReference>
<gene>
    <name evidence="1" type="ORF">ACFFSY_29400</name>
</gene>
<proteinExistence type="predicted"/>
<organism evidence="1 2">
    <name type="scientific">Paenibacillus aurantiacus</name>
    <dbReference type="NCBI Taxonomy" id="1936118"/>
    <lineage>
        <taxon>Bacteria</taxon>
        <taxon>Bacillati</taxon>
        <taxon>Bacillota</taxon>
        <taxon>Bacilli</taxon>
        <taxon>Bacillales</taxon>
        <taxon>Paenibacillaceae</taxon>
        <taxon>Paenibacillus</taxon>
    </lineage>
</organism>
<accession>A0ABV5KY05</accession>
<evidence type="ECO:0000313" key="1">
    <source>
        <dbReference type="EMBL" id="MFB9330079.1"/>
    </source>
</evidence>
<sequence>MEFTPPDHSPFLPPEYIIDLVKEHLLLHVQLLILEHDMKVLQRNADLRMGTIYVRKHQQMIDSTLRQLNLNKRTLNEKPGLIKIVEMKITKGKAQCWYLYNKYEYDMMLLGAYMRADIMIRIAQMMSVDLTQPCADDIEEDRGESTITL</sequence>
<dbReference type="Proteomes" id="UP001589747">
    <property type="component" value="Unassembled WGS sequence"/>
</dbReference>
<dbReference type="EMBL" id="JBHMDO010000047">
    <property type="protein sequence ID" value="MFB9330079.1"/>
    <property type="molecule type" value="Genomic_DNA"/>
</dbReference>